<dbReference type="RefSeq" id="WP_229750971.1">
    <property type="nucleotide sequence ID" value="NZ_BMED01000001.1"/>
</dbReference>
<dbReference type="Proteomes" id="UP000637423">
    <property type="component" value="Unassembled WGS sequence"/>
</dbReference>
<evidence type="ECO:0000256" key="1">
    <source>
        <dbReference type="SAM" id="SignalP"/>
    </source>
</evidence>
<keyword evidence="3" id="KW-1185">Reference proteome</keyword>
<protein>
    <submittedName>
        <fullName evidence="2">Uncharacterized protein</fullName>
    </submittedName>
</protein>
<accession>A0A916UDQ7</accession>
<name>A0A916UDQ7_9BURK</name>
<organism evidence="2 3">
    <name type="scientific">Undibacterium terreum</name>
    <dbReference type="NCBI Taxonomy" id="1224302"/>
    <lineage>
        <taxon>Bacteria</taxon>
        <taxon>Pseudomonadati</taxon>
        <taxon>Pseudomonadota</taxon>
        <taxon>Betaproteobacteria</taxon>
        <taxon>Burkholderiales</taxon>
        <taxon>Oxalobacteraceae</taxon>
        <taxon>Undibacterium</taxon>
    </lineage>
</organism>
<comment type="caution">
    <text evidence="2">The sequence shown here is derived from an EMBL/GenBank/DDBJ whole genome shotgun (WGS) entry which is preliminary data.</text>
</comment>
<dbReference type="AlphaFoldDB" id="A0A916UDQ7"/>
<reference evidence="2" key="2">
    <citation type="submission" date="2020-09" db="EMBL/GenBank/DDBJ databases">
        <authorList>
            <person name="Sun Q."/>
            <person name="Zhou Y."/>
        </authorList>
    </citation>
    <scope>NUCLEOTIDE SEQUENCE</scope>
    <source>
        <strain evidence="2">CGMCC 1.10998</strain>
    </source>
</reference>
<sequence>MKRFKKIIQGTLLCLPLLMAGTAVTAANANTAATAAAAVDKAVVKREIDHLLQTLVTSKCQFNRNGSWYDGADAKSHLTKKYDYFLVRGEITNAESFIELAASKSSFSGKAYLVKCGDAKPVESAEWLKQELARYRSTGK</sequence>
<proteinExistence type="predicted"/>
<reference evidence="2" key="1">
    <citation type="journal article" date="2014" name="Int. J. Syst. Evol. Microbiol.">
        <title>Complete genome sequence of Corynebacterium casei LMG S-19264T (=DSM 44701T), isolated from a smear-ripened cheese.</title>
        <authorList>
            <consortium name="US DOE Joint Genome Institute (JGI-PGF)"/>
            <person name="Walter F."/>
            <person name="Albersmeier A."/>
            <person name="Kalinowski J."/>
            <person name="Ruckert C."/>
        </authorList>
    </citation>
    <scope>NUCLEOTIDE SEQUENCE</scope>
    <source>
        <strain evidence="2">CGMCC 1.10998</strain>
    </source>
</reference>
<dbReference type="EMBL" id="BMED01000001">
    <property type="protein sequence ID" value="GGC68711.1"/>
    <property type="molecule type" value="Genomic_DNA"/>
</dbReference>
<evidence type="ECO:0000313" key="2">
    <source>
        <dbReference type="EMBL" id="GGC68711.1"/>
    </source>
</evidence>
<keyword evidence="1" id="KW-0732">Signal</keyword>
<dbReference type="InterPro" id="IPR035242">
    <property type="entry name" value="DUF5329"/>
</dbReference>
<feature type="signal peptide" evidence="1">
    <location>
        <begin position="1"/>
        <end position="26"/>
    </location>
</feature>
<evidence type="ECO:0000313" key="3">
    <source>
        <dbReference type="Proteomes" id="UP000637423"/>
    </source>
</evidence>
<dbReference type="Pfam" id="PF17263">
    <property type="entry name" value="DUF5329"/>
    <property type="match status" value="1"/>
</dbReference>
<feature type="chain" id="PRO_5037249264" evidence="1">
    <location>
        <begin position="27"/>
        <end position="140"/>
    </location>
</feature>
<gene>
    <name evidence="2" type="ORF">GCM10011396_14670</name>
</gene>